<evidence type="ECO:0000313" key="2">
    <source>
        <dbReference type="EMBL" id="KAF9460530.1"/>
    </source>
</evidence>
<accession>A0A9P5Y1C7</accession>
<protein>
    <recommendedName>
        <fullName evidence="1">DUF7330 domain-containing protein</fullName>
    </recommendedName>
</protein>
<dbReference type="Proteomes" id="UP000807353">
    <property type="component" value="Unassembled WGS sequence"/>
</dbReference>
<dbReference type="OrthoDB" id="2593559at2759"/>
<organism evidence="2 3">
    <name type="scientific">Collybia nuda</name>
    <dbReference type="NCBI Taxonomy" id="64659"/>
    <lineage>
        <taxon>Eukaryota</taxon>
        <taxon>Fungi</taxon>
        <taxon>Dikarya</taxon>
        <taxon>Basidiomycota</taxon>
        <taxon>Agaricomycotina</taxon>
        <taxon>Agaricomycetes</taxon>
        <taxon>Agaricomycetidae</taxon>
        <taxon>Agaricales</taxon>
        <taxon>Tricholomatineae</taxon>
        <taxon>Clitocybaceae</taxon>
        <taxon>Collybia</taxon>
    </lineage>
</organism>
<dbReference type="Pfam" id="PF24016">
    <property type="entry name" value="DUF7330"/>
    <property type="match status" value="1"/>
</dbReference>
<name>A0A9P5Y1C7_9AGAR</name>
<gene>
    <name evidence="2" type="ORF">BDZ94DRAFT_1169452</name>
</gene>
<feature type="non-terminal residue" evidence="2">
    <location>
        <position position="1"/>
    </location>
</feature>
<keyword evidence="3" id="KW-1185">Reference proteome</keyword>
<reference evidence="2" key="1">
    <citation type="submission" date="2020-11" db="EMBL/GenBank/DDBJ databases">
        <authorList>
            <consortium name="DOE Joint Genome Institute"/>
            <person name="Ahrendt S."/>
            <person name="Riley R."/>
            <person name="Andreopoulos W."/>
            <person name="Labutti K."/>
            <person name="Pangilinan J."/>
            <person name="Ruiz-Duenas F.J."/>
            <person name="Barrasa J.M."/>
            <person name="Sanchez-Garcia M."/>
            <person name="Camarero S."/>
            <person name="Miyauchi S."/>
            <person name="Serrano A."/>
            <person name="Linde D."/>
            <person name="Babiker R."/>
            <person name="Drula E."/>
            <person name="Ayuso-Fernandez I."/>
            <person name="Pacheco R."/>
            <person name="Padilla G."/>
            <person name="Ferreira P."/>
            <person name="Barriuso J."/>
            <person name="Kellner H."/>
            <person name="Castanera R."/>
            <person name="Alfaro M."/>
            <person name="Ramirez L."/>
            <person name="Pisabarro A.G."/>
            <person name="Kuo A."/>
            <person name="Tritt A."/>
            <person name="Lipzen A."/>
            <person name="He G."/>
            <person name="Yan M."/>
            <person name="Ng V."/>
            <person name="Cullen D."/>
            <person name="Martin F."/>
            <person name="Rosso M.-N."/>
            <person name="Henrissat B."/>
            <person name="Hibbett D."/>
            <person name="Martinez A.T."/>
            <person name="Grigoriev I.V."/>
        </authorList>
    </citation>
    <scope>NUCLEOTIDE SEQUENCE</scope>
    <source>
        <strain evidence="2">CBS 247.69</strain>
    </source>
</reference>
<proteinExistence type="predicted"/>
<evidence type="ECO:0000259" key="1">
    <source>
        <dbReference type="Pfam" id="PF24016"/>
    </source>
</evidence>
<dbReference type="InterPro" id="IPR055754">
    <property type="entry name" value="DUF7330"/>
</dbReference>
<comment type="caution">
    <text evidence="2">The sequence shown here is derived from an EMBL/GenBank/DDBJ whole genome shotgun (WGS) entry which is preliminary data.</text>
</comment>
<dbReference type="EMBL" id="MU150297">
    <property type="protein sequence ID" value="KAF9460530.1"/>
    <property type="molecule type" value="Genomic_DNA"/>
</dbReference>
<evidence type="ECO:0000313" key="3">
    <source>
        <dbReference type="Proteomes" id="UP000807353"/>
    </source>
</evidence>
<dbReference type="AlphaFoldDB" id="A0A9P5Y1C7"/>
<sequence>LTGTFYIDPRIPSLGGFDAKGHKGRKKNPPHASFRTRGGAISLDLGTAGDVYDALKSSVLVSSRTGNIMIKLLPALPIQPRIGLEVFSRRGDIVLLIPKTYCGAIQLSTRQGSIQFLPALAALMRIVRNDDDEALVLVGDQTMSRTNREQTQKLDFCQLNSRGGKLIVGISGQDRYEPKVGFWKKLGSMFGDTH</sequence>
<feature type="domain" description="DUF7330" evidence="1">
    <location>
        <begin position="2"/>
        <end position="168"/>
    </location>
</feature>